<dbReference type="AlphaFoldDB" id="A0A6C0ANT9"/>
<feature type="compositionally biased region" description="Pro residues" evidence="1">
    <location>
        <begin position="83"/>
        <end position="93"/>
    </location>
</feature>
<evidence type="ECO:0000256" key="2">
    <source>
        <dbReference type="SAM" id="Phobius"/>
    </source>
</evidence>
<feature type="transmembrane region" description="Helical" evidence="2">
    <location>
        <begin position="361"/>
        <end position="383"/>
    </location>
</feature>
<feature type="compositionally biased region" description="Low complexity" evidence="1">
    <location>
        <begin position="94"/>
        <end position="109"/>
    </location>
</feature>
<protein>
    <submittedName>
        <fullName evidence="3">Uncharacterized protein</fullName>
    </submittedName>
</protein>
<organism evidence="3">
    <name type="scientific">viral metagenome</name>
    <dbReference type="NCBI Taxonomy" id="1070528"/>
    <lineage>
        <taxon>unclassified sequences</taxon>
        <taxon>metagenomes</taxon>
        <taxon>organismal metagenomes</taxon>
    </lineage>
</organism>
<sequence>MLLRLVTGFAFAFAMIAGQASPCQPAGTMGGCPNATSTLAPTKSVAPSPFYNVTRNVTSFPPSISPYPSFMGYNQTNGSPFKSPDPTPLPSKDPIPSSSSNPSPTPVQSRNPAPSSDPSPTPVQSRNPAPSSDPSPTPVPSRNPAPSSDPSPTPVPSRNPAPSSDPSRTPLASRSPNPASDYSQTSVPTPLPSRSPVPSKNSKPSQVPAPGAVQFTGANVTRVQDPNYLGQVQGLLGCTYNVPFNNINITNMTHTDATGTHVLNVPAIPFVNYTCGTTNPRRLRELQTTNSVTINYIVLVDPTYNLSDIATLLQSSPYVTSMVSTLGATGLSVPETNSVLGAAPGSTINGGSSSSSLYAEVFGPVGALLALSIFAIAGVWVYSIRQRNANMVKVPSQSKVVKLVVENSSPVTTENVLADRRQFDPVNVRSTIHV</sequence>
<name>A0A6C0ANT9_9ZZZZ</name>
<proteinExistence type="predicted"/>
<feature type="compositionally biased region" description="Polar residues" evidence="1">
    <location>
        <begin position="160"/>
        <end position="188"/>
    </location>
</feature>
<reference evidence="3" key="1">
    <citation type="journal article" date="2020" name="Nature">
        <title>Giant virus diversity and host interactions through global metagenomics.</title>
        <authorList>
            <person name="Schulz F."/>
            <person name="Roux S."/>
            <person name="Paez-Espino D."/>
            <person name="Jungbluth S."/>
            <person name="Walsh D.A."/>
            <person name="Denef V.J."/>
            <person name="McMahon K.D."/>
            <person name="Konstantinidis K.T."/>
            <person name="Eloe-Fadrosh E.A."/>
            <person name="Kyrpides N.C."/>
            <person name="Woyke T."/>
        </authorList>
    </citation>
    <scope>NUCLEOTIDE SEQUENCE</scope>
    <source>
        <strain evidence="3">GVMAG-S-1101164-72</strain>
    </source>
</reference>
<dbReference type="PROSITE" id="PS51257">
    <property type="entry name" value="PROKAR_LIPOPROTEIN"/>
    <property type="match status" value="1"/>
</dbReference>
<feature type="region of interest" description="Disordered" evidence="1">
    <location>
        <begin position="75"/>
        <end position="212"/>
    </location>
</feature>
<keyword evidence="2" id="KW-1133">Transmembrane helix</keyword>
<evidence type="ECO:0000256" key="1">
    <source>
        <dbReference type="SAM" id="MobiDB-lite"/>
    </source>
</evidence>
<dbReference type="EMBL" id="MN740758">
    <property type="protein sequence ID" value="QHS81428.1"/>
    <property type="molecule type" value="Genomic_DNA"/>
</dbReference>
<feature type="compositionally biased region" description="Polar residues" evidence="1">
    <location>
        <begin position="196"/>
        <end position="205"/>
    </location>
</feature>
<evidence type="ECO:0000313" key="3">
    <source>
        <dbReference type="EMBL" id="QHS81428.1"/>
    </source>
</evidence>
<accession>A0A6C0ANT9</accession>
<keyword evidence="2" id="KW-0812">Transmembrane</keyword>
<feature type="compositionally biased region" description="Pro residues" evidence="1">
    <location>
        <begin position="131"/>
        <end position="159"/>
    </location>
</feature>
<keyword evidence="2" id="KW-0472">Membrane</keyword>